<reference evidence="2" key="2">
    <citation type="submission" date="2017-10" db="EMBL/GenBank/DDBJ databases">
        <title>Ladona fulva Genome sequencing and assembly.</title>
        <authorList>
            <person name="Murali S."/>
            <person name="Richards S."/>
            <person name="Bandaranaike D."/>
            <person name="Bellair M."/>
            <person name="Blankenburg K."/>
            <person name="Chao H."/>
            <person name="Dinh H."/>
            <person name="Doddapaneni H."/>
            <person name="Dugan-Rocha S."/>
            <person name="Elkadiri S."/>
            <person name="Gnanaolivu R."/>
            <person name="Hernandez B."/>
            <person name="Skinner E."/>
            <person name="Javaid M."/>
            <person name="Lee S."/>
            <person name="Li M."/>
            <person name="Ming W."/>
            <person name="Munidasa M."/>
            <person name="Muniz J."/>
            <person name="Nguyen L."/>
            <person name="Hughes D."/>
            <person name="Osuji N."/>
            <person name="Pu L.-L."/>
            <person name="Puazo M."/>
            <person name="Qu C."/>
            <person name="Quiroz J."/>
            <person name="Raj R."/>
            <person name="Weissenberger G."/>
            <person name="Xin Y."/>
            <person name="Zou X."/>
            <person name="Han Y."/>
            <person name="Worley K."/>
            <person name="Muzny D."/>
            <person name="Gibbs R."/>
        </authorList>
    </citation>
    <scope>NUCLEOTIDE SEQUENCE</scope>
    <source>
        <strain evidence="2">Sampled in the wild</strain>
    </source>
</reference>
<keyword evidence="3" id="KW-1185">Reference proteome</keyword>
<proteinExistence type="predicted"/>
<dbReference type="AlphaFoldDB" id="A0A8K0P565"/>
<feature type="domain" description="Dynein heavy chain C-terminal" evidence="1">
    <location>
        <begin position="30"/>
        <end position="134"/>
    </location>
</feature>
<evidence type="ECO:0000313" key="2">
    <source>
        <dbReference type="EMBL" id="KAG8234156.1"/>
    </source>
</evidence>
<dbReference type="OrthoDB" id="447173at2759"/>
<dbReference type="GO" id="GO:0030286">
    <property type="term" value="C:dynein complex"/>
    <property type="evidence" value="ECO:0007669"/>
    <property type="project" value="InterPro"/>
</dbReference>
<organism evidence="2 3">
    <name type="scientific">Ladona fulva</name>
    <name type="common">Scarce chaser dragonfly</name>
    <name type="synonym">Libellula fulva</name>
    <dbReference type="NCBI Taxonomy" id="123851"/>
    <lineage>
        <taxon>Eukaryota</taxon>
        <taxon>Metazoa</taxon>
        <taxon>Ecdysozoa</taxon>
        <taxon>Arthropoda</taxon>
        <taxon>Hexapoda</taxon>
        <taxon>Insecta</taxon>
        <taxon>Pterygota</taxon>
        <taxon>Palaeoptera</taxon>
        <taxon>Odonata</taxon>
        <taxon>Epiprocta</taxon>
        <taxon>Anisoptera</taxon>
        <taxon>Libelluloidea</taxon>
        <taxon>Libellulidae</taxon>
        <taxon>Ladona</taxon>
    </lineage>
</organism>
<name>A0A8K0P565_LADFU</name>
<reference evidence="2" key="1">
    <citation type="submission" date="2013-04" db="EMBL/GenBank/DDBJ databases">
        <authorList>
            <person name="Qu J."/>
            <person name="Murali S.C."/>
            <person name="Bandaranaike D."/>
            <person name="Bellair M."/>
            <person name="Blankenburg K."/>
            <person name="Chao H."/>
            <person name="Dinh H."/>
            <person name="Doddapaneni H."/>
            <person name="Downs B."/>
            <person name="Dugan-Rocha S."/>
            <person name="Elkadiri S."/>
            <person name="Gnanaolivu R.D."/>
            <person name="Hernandez B."/>
            <person name="Javaid M."/>
            <person name="Jayaseelan J.C."/>
            <person name="Lee S."/>
            <person name="Li M."/>
            <person name="Ming W."/>
            <person name="Munidasa M."/>
            <person name="Muniz J."/>
            <person name="Nguyen L."/>
            <person name="Ongeri F."/>
            <person name="Osuji N."/>
            <person name="Pu L.-L."/>
            <person name="Puazo M."/>
            <person name="Qu C."/>
            <person name="Quiroz J."/>
            <person name="Raj R."/>
            <person name="Weissenberger G."/>
            <person name="Xin Y."/>
            <person name="Zou X."/>
            <person name="Han Y."/>
            <person name="Richards S."/>
            <person name="Worley K."/>
            <person name="Muzny D."/>
            <person name="Gibbs R."/>
        </authorList>
    </citation>
    <scope>NUCLEOTIDE SEQUENCE</scope>
    <source>
        <strain evidence="2">Sampled in the wild</strain>
    </source>
</reference>
<comment type="caution">
    <text evidence="2">The sequence shown here is derived from an EMBL/GenBank/DDBJ whole genome shotgun (WGS) entry which is preliminary data.</text>
</comment>
<dbReference type="FunFam" id="3.10.490.20:FF:000009">
    <property type="entry name" value="Dynein heavy chain 4"/>
    <property type="match status" value="1"/>
</dbReference>
<evidence type="ECO:0000313" key="3">
    <source>
        <dbReference type="Proteomes" id="UP000792457"/>
    </source>
</evidence>
<accession>A0A8K0P565</accession>
<dbReference type="InterPro" id="IPR043160">
    <property type="entry name" value="Dynein_C_barrel"/>
</dbReference>
<dbReference type="Gene3D" id="3.10.490.20">
    <property type="match status" value="1"/>
</dbReference>
<dbReference type="GO" id="GO:0051959">
    <property type="term" value="F:dynein light intermediate chain binding"/>
    <property type="evidence" value="ECO:0007669"/>
    <property type="project" value="InterPro"/>
</dbReference>
<gene>
    <name evidence="2" type="ORF">J437_LFUL014946</name>
</gene>
<dbReference type="GO" id="GO:0045505">
    <property type="term" value="F:dynein intermediate chain binding"/>
    <property type="evidence" value="ECO:0007669"/>
    <property type="project" value="InterPro"/>
</dbReference>
<dbReference type="PANTHER" id="PTHR46961:SF8">
    <property type="entry name" value="DYNEIN AXONEMAL HEAVY CHAIN 7"/>
    <property type="match status" value="1"/>
</dbReference>
<sequence length="138" mass="15563">MKVRLSILFPRKLMLINDIKFQLKKIYGNLERPEEGVLIHGLYLDAAGWDLNGGLLTDPIPGEMNQAFPAIHLLPKEISLMDDNSRKYICPLYKTPQRAGVLSTTGHSTNFIMALRLPTNRPESYWILQGTALITQTA</sequence>
<protein>
    <recommendedName>
        <fullName evidence="1">Dynein heavy chain C-terminal domain-containing protein</fullName>
    </recommendedName>
</protein>
<dbReference type="Proteomes" id="UP000792457">
    <property type="component" value="Unassembled WGS sequence"/>
</dbReference>
<dbReference type="InterPro" id="IPR041228">
    <property type="entry name" value="Dynein_C"/>
</dbReference>
<dbReference type="PANTHER" id="PTHR46961">
    <property type="entry name" value="DYNEIN HEAVY CHAIN 1, AXONEMAL-LIKE PROTEIN"/>
    <property type="match status" value="1"/>
</dbReference>
<dbReference type="InterPro" id="IPR026983">
    <property type="entry name" value="DHC"/>
</dbReference>
<dbReference type="EMBL" id="KZ308785">
    <property type="protein sequence ID" value="KAG8234156.1"/>
    <property type="molecule type" value="Genomic_DNA"/>
</dbReference>
<dbReference type="Pfam" id="PF18199">
    <property type="entry name" value="Dynein_C"/>
    <property type="match status" value="1"/>
</dbReference>
<evidence type="ECO:0000259" key="1">
    <source>
        <dbReference type="Pfam" id="PF18199"/>
    </source>
</evidence>
<dbReference type="GO" id="GO:0007018">
    <property type="term" value="P:microtubule-based movement"/>
    <property type="evidence" value="ECO:0007669"/>
    <property type="project" value="InterPro"/>
</dbReference>